<dbReference type="EMBL" id="CAXKWB010053445">
    <property type="protein sequence ID" value="CAL4174380.1"/>
    <property type="molecule type" value="Genomic_DNA"/>
</dbReference>
<dbReference type="AlphaFoldDB" id="A0AAV2S8F3"/>
<reference evidence="1 2" key="1">
    <citation type="submission" date="2024-05" db="EMBL/GenBank/DDBJ databases">
        <authorList>
            <person name="Wallberg A."/>
        </authorList>
    </citation>
    <scope>NUCLEOTIDE SEQUENCE [LARGE SCALE GENOMIC DNA]</scope>
</reference>
<dbReference type="Proteomes" id="UP001497623">
    <property type="component" value="Unassembled WGS sequence"/>
</dbReference>
<accession>A0AAV2S8F3</accession>
<feature type="non-terminal residue" evidence="1">
    <location>
        <position position="1"/>
    </location>
</feature>
<evidence type="ECO:0000313" key="1">
    <source>
        <dbReference type="EMBL" id="CAL4174380.1"/>
    </source>
</evidence>
<sequence length="119" mass="12381">PKCITTDVCKSVDSVEGICTADSRCPNQYIELNTNSGVPCFHPGLYELGHLLAIPDCICCTEGCVDNPNCLNLGGSCLPEAVCAGLEIDREACDVPGIDCVCCLPKPPPTPPPPPPPTG</sequence>
<feature type="non-terminal residue" evidence="1">
    <location>
        <position position="119"/>
    </location>
</feature>
<organism evidence="1 2">
    <name type="scientific">Meganyctiphanes norvegica</name>
    <name type="common">Northern krill</name>
    <name type="synonym">Thysanopoda norvegica</name>
    <dbReference type="NCBI Taxonomy" id="48144"/>
    <lineage>
        <taxon>Eukaryota</taxon>
        <taxon>Metazoa</taxon>
        <taxon>Ecdysozoa</taxon>
        <taxon>Arthropoda</taxon>
        <taxon>Crustacea</taxon>
        <taxon>Multicrustacea</taxon>
        <taxon>Malacostraca</taxon>
        <taxon>Eumalacostraca</taxon>
        <taxon>Eucarida</taxon>
        <taxon>Euphausiacea</taxon>
        <taxon>Euphausiidae</taxon>
        <taxon>Meganyctiphanes</taxon>
    </lineage>
</organism>
<proteinExistence type="predicted"/>
<evidence type="ECO:0000313" key="2">
    <source>
        <dbReference type="Proteomes" id="UP001497623"/>
    </source>
</evidence>
<keyword evidence="2" id="KW-1185">Reference proteome</keyword>
<gene>
    <name evidence="1" type="ORF">MNOR_LOCUS34505</name>
</gene>
<name>A0AAV2S8F3_MEGNR</name>
<comment type="caution">
    <text evidence="1">The sequence shown here is derived from an EMBL/GenBank/DDBJ whole genome shotgun (WGS) entry which is preliminary data.</text>
</comment>
<protein>
    <submittedName>
        <fullName evidence="1">Uncharacterized protein</fullName>
    </submittedName>
</protein>